<keyword evidence="8 14" id="KW-0798">TonB box</keyword>
<comment type="subcellular location">
    <subcellularLocation>
        <location evidence="1 12">Cell outer membrane</location>
        <topology evidence="1 12">Multi-pass membrane protein</topology>
    </subcellularLocation>
</comment>
<dbReference type="PANTHER" id="PTHR30069:SF29">
    <property type="entry name" value="HEMOGLOBIN AND HEMOGLOBIN-HAPTOGLOBIN-BINDING PROTEIN 1-RELATED"/>
    <property type="match status" value="1"/>
</dbReference>
<dbReference type="PANTHER" id="PTHR30069">
    <property type="entry name" value="TONB-DEPENDENT OUTER MEMBRANE RECEPTOR"/>
    <property type="match status" value="1"/>
</dbReference>
<dbReference type="NCBIfam" id="TIGR01786">
    <property type="entry name" value="TonB-hemlactrns"/>
    <property type="match status" value="1"/>
</dbReference>
<evidence type="ECO:0000256" key="5">
    <source>
        <dbReference type="ARBA" id="ARBA00022692"/>
    </source>
</evidence>
<name>A0A2S9RP46_HAEIF</name>
<gene>
    <name evidence="17" type="ORF">BV102_00460</name>
</gene>
<evidence type="ECO:0000256" key="4">
    <source>
        <dbReference type="ARBA" id="ARBA00022452"/>
    </source>
</evidence>
<evidence type="ECO:0000256" key="8">
    <source>
        <dbReference type="ARBA" id="ARBA00023077"/>
    </source>
</evidence>
<accession>A0A2S9RP46</accession>
<evidence type="ECO:0000256" key="14">
    <source>
        <dbReference type="RuleBase" id="RU003357"/>
    </source>
</evidence>
<dbReference type="AlphaFoldDB" id="A0A2S9RP46"/>
<keyword evidence="9 12" id="KW-0472">Membrane</keyword>
<evidence type="ECO:0000256" key="10">
    <source>
        <dbReference type="ARBA" id="ARBA00023170"/>
    </source>
</evidence>
<dbReference type="InterPro" id="IPR012910">
    <property type="entry name" value="Plug_dom"/>
</dbReference>
<dbReference type="PROSITE" id="PS52016">
    <property type="entry name" value="TONB_DEPENDENT_REC_3"/>
    <property type="match status" value="1"/>
</dbReference>
<evidence type="ECO:0000256" key="3">
    <source>
        <dbReference type="ARBA" id="ARBA00022448"/>
    </source>
</evidence>
<dbReference type="InterPro" id="IPR000531">
    <property type="entry name" value="Beta-barrel_TonB"/>
</dbReference>
<comment type="similarity">
    <text evidence="2">Belongs to the TonB-dependent receptor family. Hemoglobin/haptoglobin binding protein subfamily.</text>
</comment>
<feature type="short sequence motif" description="TonB C-terminal box" evidence="13">
    <location>
        <begin position="957"/>
        <end position="974"/>
    </location>
</feature>
<dbReference type="GO" id="GO:0044718">
    <property type="term" value="P:siderophore transmembrane transport"/>
    <property type="evidence" value="ECO:0007669"/>
    <property type="project" value="TreeGrafter"/>
</dbReference>
<dbReference type="GO" id="GO:0009279">
    <property type="term" value="C:cell outer membrane"/>
    <property type="evidence" value="ECO:0007669"/>
    <property type="project" value="UniProtKB-SubCell"/>
</dbReference>
<dbReference type="Proteomes" id="UP000238532">
    <property type="component" value="Unassembled WGS sequence"/>
</dbReference>
<sequence>MQLNQPTNQDSNLSEQLEQINVSGSTENSNTKTPPKIAETVKTAKTLEREQANNIKDIVKYEMGVTVVEAGRFGQSGFAIRGVDENRVAINIDGLRQAETLSSQGFKELFEGYGNFNNTRNGAEIETLKEVNITKGANSIKSGSGSLGGSVIYKTKDARDYLLNKDYYVSYKKGYATENNQSFNTLTLAGRYKKFDVLVVTTSRNGHELENYGYKNYNDKIQGKKREKADPYKIEQDSTLLKLSFNPTENHRFTFAADLYEHRSRGKDLSYTLKYQRSGHETPEVESRHTNDKTKRRNISFSYENYSQTPFWDTLKITYSDQHIKTRARTDDYCDAGVRHCKGTENPAGLTVTDGKITRRDGSPLEFEEINNTATTNSSSDKTYDFDTFIDTNGQKIKGKLNLGNANTTWYDCLIFDCENKTKIKVFEGNSSSGYVGKWKESELEIENLNGKNFARIKDRKDKSGRYNDPKIKSILPSSPGYLERLWQERDLDTNTQQLNLDLTKDFKTWRVEHNLQYGSSYNTTMKRMVNRAGYDATDVQWWATPTLGKNIFDKPHTCKTTYEWKANLCPVVDPEFSYLLPIKTKEKSVYLFDNVVITDYLSFDLGYRYDNIGYKPHYIAGIKPKLPDNIVKGLYIPLPKGEEIWWNPGHYYDPTEEQIKQNAIDNIKYISNQKKKYKAHSYSFASTIDPTNFLRLQLKYSKGFRAPTSDEMYFTFKHPDFTILPNTDLKPEIAKTKEIAFTLHNDDWGFISTSLFKTNYRDFIDLVYKGEKKFKVGKPGDEGNISFNIFQNINRDIAVVKGIEINSKVFLGKMAKFMDGFNLSYKYTYQKGRMDGNIPMNAIQPKTMVYGLGYDYPSQKFGFNFYTTHVATKNPEDTYDIYAKERGERDTTIKWHSKSYTILDFIGYVQPIKNLTIRAGVYNLTNRKYITWDSARSIRSFGTSNVIDQKTGQGINRFYAPGRNYKMSVQFEF</sequence>
<evidence type="ECO:0000256" key="2">
    <source>
        <dbReference type="ARBA" id="ARBA00008143"/>
    </source>
</evidence>
<dbReference type="Pfam" id="PF00593">
    <property type="entry name" value="TonB_dep_Rec_b-barrel"/>
    <property type="match status" value="1"/>
</dbReference>
<evidence type="ECO:0000256" key="7">
    <source>
        <dbReference type="ARBA" id="ARBA00022737"/>
    </source>
</evidence>
<keyword evidence="7" id="KW-0677">Repeat</keyword>
<dbReference type="PROSITE" id="PS01156">
    <property type="entry name" value="TONB_DEPENDENT_REC_2"/>
    <property type="match status" value="1"/>
</dbReference>
<keyword evidence="6" id="KW-0732">Signal</keyword>
<dbReference type="InterPro" id="IPR036942">
    <property type="entry name" value="Beta-barrel_TonB_sf"/>
</dbReference>
<evidence type="ECO:0000256" key="11">
    <source>
        <dbReference type="ARBA" id="ARBA00023237"/>
    </source>
</evidence>
<keyword evidence="11 12" id="KW-0998">Cell outer membrane</keyword>
<dbReference type="InterPro" id="IPR010917">
    <property type="entry name" value="TonB_rcpt_CS"/>
</dbReference>
<evidence type="ECO:0000256" key="9">
    <source>
        <dbReference type="ARBA" id="ARBA00023136"/>
    </source>
</evidence>
<protein>
    <submittedName>
        <fullName evidence="17">Putative hemoglobin and hemoglobin-haptoglobin-binding protein 2</fullName>
    </submittedName>
</protein>
<dbReference type="Pfam" id="PF07715">
    <property type="entry name" value="Plug"/>
    <property type="match status" value="1"/>
</dbReference>
<keyword evidence="4 12" id="KW-1134">Transmembrane beta strand</keyword>
<dbReference type="SUPFAM" id="SSF56935">
    <property type="entry name" value="Porins"/>
    <property type="match status" value="1"/>
</dbReference>
<evidence type="ECO:0000313" key="17">
    <source>
        <dbReference type="EMBL" id="PRJ59592.1"/>
    </source>
</evidence>
<dbReference type="Gene3D" id="2.170.130.10">
    <property type="entry name" value="TonB-dependent receptor, plug domain"/>
    <property type="match status" value="1"/>
</dbReference>
<evidence type="ECO:0000256" key="12">
    <source>
        <dbReference type="PROSITE-ProRule" id="PRU01360"/>
    </source>
</evidence>
<evidence type="ECO:0000256" key="13">
    <source>
        <dbReference type="PROSITE-ProRule" id="PRU10144"/>
    </source>
</evidence>
<dbReference type="Gene3D" id="2.40.170.20">
    <property type="entry name" value="TonB-dependent receptor, beta-barrel domain"/>
    <property type="match status" value="2"/>
</dbReference>
<feature type="domain" description="TonB-dependent receptor plug" evidence="16">
    <location>
        <begin position="38"/>
        <end position="149"/>
    </location>
</feature>
<feature type="domain" description="TonB-dependent receptor-like beta-barrel" evidence="15">
    <location>
        <begin position="474"/>
        <end position="925"/>
    </location>
</feature>
<evidence type="ECO:0000313" key="18">
    <source>
        <dbReference type="Proteomes" id="UP000238532"/>
    </source>
</evidence>
<proteinExistence type="inferred from homology"/>
<dbReference type="InterPro" id="IPR039426">
    <property type="entry name" value="TonB-dep_rcpt-like"/>
</dbReference>
<keyword evidence="5 12" id="KW-0812">Transmembrane</keyword>
<dbReference type="EMBL" id="NEBY01000254">
    <property type="protein sequence ID" value="PRJ59592.1"/>
    <property type="molecule type" value="Genomic_DNA"/>
</dbReference>
<organism evidence="17 18">
    <name type="scientific">Haemophilus influenzae</name>
    <dbReference type="NCBI Taxonomy" id="727"/>
    <lineage>
        <taxon>Bacteria</taxon>
        <taxon>Pseudomonadati</taxon>
        <taxon>Pseudomonadota</taxon>
        <taxon>Gammaproteobacteria</taxon>
        <taxon>Pasteurellales</taxon>
        <taxon>Pasteurellaceae</taxon>
        <taxon>Haemophilus</taxon>
    </lineage>
</organism>
<dbReference type="InterPro" id="IPR010949">
    <property type="entry name" value="TonB_Hb/transfer/lactofer_rcpt"/>
</dbReference>
<reference evidence="17 18" key="1">
    <citation type="submission" date="2017-04" db="EMBL/GenBank/DDBJ databases">
        <title>Haemophilus influenzae in COPD genome sequencing project.</title>
        <authorList>
            <person name="Murphy T.F."/>
            <person name="Kong Y."/>
            <person name="Nadendla S."/>
            <person name="Tettelin H."/>
            <person name="Pettigrew M."/>
        </authorList>
    </citation>
    <scope>NUCLEOTIDE SEQUENCE [LARGE SCALE GENOMIC DNA]</scope>
    <source>
        <strain evidence="17 18">56P127H1</strain>
    </source>
</reference>
<evidence type="ECO:0000256" key="6">
    <source>
        <dbReference type="ARBA" id="ARBA00022729"/>
    </source>
</evidence>
<keyword evidence="3 12" id="KW-0813">Transport</keyword>
<evidence type="ECO:0000259" key="16">
    <source>
        <dbReference type="Pfam" id="PF07715"/>
    </source>
</evidence>
<evidence type="ECO:0000256" key="1">
    <source>
        <dbReference type="ARBA" id="ARBA00004571"/>
    </source>
</evidence>
<dbReference type="InterPro" id="IPR037066">
    <property type="entry name" value="Plug_dom_sf"/>
</dbReference>
<keyword evidence="10" id="KW-0675">Receptor</keyword>
<evidence type="ECO:0000259" key="15">
    <source>
        <dbReference type="Pfam" id="PF00593"/>
    </source>
</evidence>
<dbReference type="GO" id="GO:0015344">
    <property type="term" value="F:siderophore uptake transmembrane transporter activity"/>
    <property type="evidence" value="ECO:0007669"/>
    <property type="project" value="TreeGrafter"/>
</dbReference>
<comment type="caution">
    <text evidence="17">The sequence shown here is derived from an EMBL/GenBank/DDBJ whole genome shotgun (WGS) entry which is preliminary data.</text>
</comment>